<comment type="caution">
    <text evidence="2">The sequence shown here is derived from an EMBL/GenBank/DDBJ whole genome shotgun (WGS) entry which is preliminary data.</text>
</comment>
<evidence type="ECO:0000256" key="1">
    <source>
        <dbReference type="SAM" id="SignalP"/>
    </source>
</evidence>
<keyword evidence="3" id="KW-1185">Reference proteome</keyword>
<dbReference type="RefSeq" id="WP_308305884.1">
    <property type="nucleotide sequence ID" value="NZ_JBDJOF010000030.1"/>
</dbReference>
<evidence type="ECO:0000313" key="3">
    <source>
        <dbReference type="Proteomes" id="UP001400166"/>
    </source>
</evidence>
<protein>
    <recommendedName>
        <fullName evidence="4">DUF3261 domain-containing protein</fullName>
    </recommendedName>
</protein>
<sequence length="212" mass="23519">MKPQGKRRICMLAGLLVLLATGCRPEAARDAGSIAEAHRPDLVPLVRAMPTSSMDEPLAVEFDVDVPSKNSSPTLMIGIRVDRTDNTAAFWALADVRASELQAKVSMQRLESSGWKDVPLHRLEWVIGEPARTIPIPADGRVTNAWLDDVDVLALQNAGLERPDDNYAQLAFAWARNPSPGRYRVEVQLHSPLPQLEPYQPELLVAYLRRPK</sequence>
<evidence type="ECO:0000313" key="2">
    <source>
        <dbReference type="EMBL" id="MEN5390974.1"/>
    </source>
</evidence>
<keyword evidence="1" id="KW-0732">Signal</keyword>
<organism evidence="2 3">
    <name type="scientific">Stenotrophomonas hibiscicola</name>
    <dbReference type="NCBI Taxonomy" id="86189"/>
    <lineage>
        <taxon>Bacteria</taxon>
        <taxon>Pseudomonadati</taxon>
        <taxon>Pseudomonadota</taxon>
        <taxon>Gammaproteobacteria</taxon>
        <taxon>Lysobacterales</taxon>
        <taxon>Lysobacteraceae</taxon>
        <taxon>Stenotrophomonas</taxon>
        <taxon>Stenotrophomonas maltophilia group</taxon>
    </lineage>
</organism>
<dbReference type="EMBL" id="JBDJOF010000030">
    <property type="protein sequence ID" value="MEN5390974.1"/>
    <property type="molecule type" value="Genomic_DNA"/>
</dbReference>
<dbReference type="Proteomes" id="UP001400166">
    <property type="component" value="Unassembled WGS sequence"/>
</dbReference>
<gene>
    <name evidence="2" type="ORF">ABE587_14225</name>
</gene>
<dbReference type="PROSITE" id="PS51257">
    <property type="entry name" value="PROKAR_LIPOPROTEIN"/>
    <property type="match status" value="1"/>
</dbReference>
<proteinExistence type="predicted"/>
<name>A0ABV0C9D1_9GAMM</name>
<accession>A0ABV0C9D1</accession>
<feature type="signal peptide" evidence="1">
    <location>
        <begin position="1"/>
        <end position="27"/>
    </location>
</feature>
<evidence type="ECO:0008006" key="4">
    <source>
        <dbReference type="Google" id="ProtNLM"/>
    </source>
</evidence>
<feature type="chain" id="PRO_5046395703" description="DUF3261 domain-containing protein" evidence="1">
    <location>
        <begin position="28"/>
        <end position="212"/>
    </location>
</feature>
<reference evidence="2 3" key="1">
    <citation type="submission" date="2024-04" db="EMBL/GenBank/DDBJ databases">
        <title>WGS of bacteria from Torrens River.</title>
        <authorList>
            <person name="Wyrsch E.R."/>
            <person name="Drigo B."/>
        </authorList>
    </citation>
    <scope>NUCLEOTIDE SEQUENCE [LARGE SCALE GENOMIC DNA]</scope>
    <source>
        <strain evidence="2 3">TWI153</strain>
    </source>
</reference>